<dbReference type="AlphaFoldDB" id="A0AAD6CXX0"/>
<evidence type="ECO:0000313" key="2">
    <source>
        <dbReference type="EMBL" id="KAJ5544075.1"/>
    </source>
</evidence>
<evidence type="ECO:0000313" key="3">
    <source>
        <dbReference type="Proteomes" id="UP001220324"/>
    </source>
</evidence>
<organism evidence="2 3">
    <name type="scientific">Penicillium frequentans</name>
    <dbReference type="NCBI Taxonomy" id="3151616"/>
    <lineage>
        <taxon>Eukaryota</taxon>
        <taxon>Fungi</taxon>
        <taxon>Dikarya</taxon>
        <taxon>Ascomycota</taxon>
        <taxon>Pezizomycotina</taxon>
        <taxon>Eurotiomycetes</taxon>
        <taxon>Eurotiomycetidae</taxon>
        <taxon>Eurotiales</taxon>
        <taxon>Aspergillaceae</taxon>
        <taxon>Penicillium</taxon>
    </lineage>
</organism>
<dbReference type="PANTHER" id="PTHR45598">
    <property type="entry name" value="PROTEIN CBG11839-RELATED"/>
    <property type="match status" value="1"/>
</dbReference>
<dbReference type="PANTHER" id="PTHR45598:SF1">
    <property type="entry name" value="4FE-4S FERREDOXIN-TYPE DOMAIN-CONTAINING PROTEIN"/>
    <property type="match status" value="1"/>
</dbReference>
<accession>A0AAD6CXX0</accession>
<gene>
    <name evidence="2" type="ORF">N7494_005354</name>
</gene>
<feature type="compositionally biased region" description="Polar residues" evidence="1">
    <location>
        <begin position="25"/>
        <end position="35"/>
    </location>
</feature>
<evidence type="ECO:0000256" key="1">
    <source>
        <dbReference type="SAM" id="MobiDB-lite"/>
    </source>
</evidence>
<sequence>MVSPCLTLSPSISLSLPQSHPVSISLPQSPSVSPRLSQSHPVSLSLPQSPSVSLSLTPSLSVSPRLSQSHPVSLSLPQSPSVSLSLPQSPSVSLSLTPSLSVSPRLSQSHPVSLSLTLSLSVSLSFLSSIMKESKFSEEDLFQKLDASKYTLELSAVTLDGALALDESQHESIKGLCELFHESALQSVDRARYYRIIKTQKFFRKVNNHVGTTAVLLCMLSFNTTEIQKFDLNNDFPRLQEWCRNNPVKDFLKDLAKTIYDQYDLKRLFQATIKPSENSQVTVTGDTPNFNQEARNSVDQPYEHVTLQISDVPGLQLSLLTGQTVFELNILQLIAWIHQYESMTSNPEQVASILQILQDYQANCPGLQLIQLILPWHGNSAYIDMKIDSTVRLSARMELSLTQAYNLTQFACNSWTRTTETADDGVTH</sequence>
<comment type="caution">
    <text evidence="2">The sequence shown here is derived from an EMBL/GenBank/DDBJ whole genome shotgun (WGS) entry which is preliminary data.</text>
</comment>
<dbReference type="Proteomes" id="UP001220324">
    <property type="component" value="Unassembled WGS sequence"/>
</dbReference>
<feature type="region of interest" description="Disordered" evidence="1">
    <location>
        <begin position="24"/>
        <end position="44"/>
    </location>
</feature>
<dbReference type="EMBL" id="JAQIZZ010000004">
    <property type="protein sequence ID" value="KAJ5544075.1"/>
    <property type="molecule type" value="Genomic_DNA"/>
</dbReference>
<reference evidence="2 3" key="1">
    <citation type="journal article" date="2023" name="IMA Fungus">
        <title>Comparative genomic study of the Penicillium genus elucidates a diverse pangenome and 15 lateral gene transfer events.</title>
        <authorList>
            <person name="Petersen C."/>
            <person name="Sorensen T."/>
            <person name="Nielsen M.R."/>
            <person name="Sondergaard T.E."/>
            <person name="Sorensen J.L."/>
            <person name="Fitzpatrick D.A."/>
            <person name="Frisvad J.C."/>
            <person name="Nielsen K.L."/>
        </authorList>
    </citation>
    <scope>NUCLEOTIDE SEQUENCE [LARGE SCALE GENOMIC DNA]</scope>
    <source>
        <strain evidence="2 3">IBT 35679</strain>
    </source>
</reference>
<proteinExistence type="predicted"/>
<name>A0AAD6CXX0_9EURO</name>
<protein>
    <submittedName>
        <fullName evidence="2">Uncharacterized protein</fullName>
    </submittedName>
</protein>
<keyword evidence="3" id="KW-1185">Reference proteome</keyword>